<gene>
    <name evidence="1" type="ORF">Pint_11612</name>
</gene>
<proteinExistence type="predicted"/>
<keyword evidence="2" id="KW-1185">Reference proteome</keyword>
<accession>A0ACC0XEE6</accession>
<organism evidence="1 2">
    <name type="scientific">Pistacia integerrima</name>
    <dbReference type="NCBI Taxonomy" id="434235"/>
    <lineage>
        <taxon>Eukaryota</taxon>
        <taxon>Viridiplantae</taxon>
        <taxon>Streptophyta</taxon>
        <taxon>Embryophyta</taxon>
        <taxon>Tracheophyta</taxon>
        <taxon>Spermatophyta</taxon>
        <taxon>Magnoliopsida</taxon>
        <taxon>eudicotyledons</taxon>
        <taxon>Gunneridae</taxon>
        <taxon>Pentapetalae</taxon>
        <taxon>rosids</taxon>
        <taxon>malvids</taxon>
        <taxon>Sapindales</taxon>
        <taxon>Anacardiaceae</taxon>
        <taxon>Pistacia</taxon>
    </lineage>
</organism>
<name>A0ACC0XEE6_9ROSI</name>
<reference evidence="2" key="1">
    <citation type="journal article" date="2023" name="G3 (Bethesda)">
        <title>Genome assembly and association tests identify interacting loci associated with vigor, precocity, and sex in interspecific pistachio rootstocks.</title>
        <authorList>
            <person name="Palmer W."/>
            <person name="Jacygrad E."/>
            <person name="Sagayaradj S."/>
            <person name="Cavanaugh K."/>
            <person name="Han R."/>
            <person name="Bertier L."/>
            <person name="Beede B."/>
            <person name="Kafkas S."/>
            <person name="Golino D."/>
            <person name="Preece J."/>
            <person name="Michelmore R."/>
        </authorList>
    </citation>
    <scope>NUCLEOTIDE SEQUENCE [LARGE SCALE GENOMIC DNA]</scope>
</reference>
<dbReference type="Proteomes" id="UP001163603">
    <property type="component" value="Chromosome 12"/>
</dbReference>
<evidence type="ECO:0000313" key="1">
    <source>
        <dbReference type="EMBL" id="KAJ0016715.1"/>
    </source>
</evidence>
<evidence type="ECO:0000313" key="2">
    <source>
        <dbReference type="Proteomes" id="UP001163603"/>
    </source>
</evidence>
<protein>
    <submittedName>
        <fullName evidence="1">Uncharacterized protein</fullName>
    </submittedName>
</protein>
<dbReference type="EMBL" id="CM047747">
    <property type="protein sequence ID" value="KAJ0016715.1"/>
    <property type="molecule type" value="Genomic_DNA"/>
</dbReference>
<comment type="caution">
    <text evidence="1">The sequence shown here is derived from an EMBL/GenBank/DDBJ whole genome shotgun (WGS) entry which is preliminary data.</text>
</comment>
<sequence>MPLSSLHQLLVEEGFEPEKLSKNSRPIMKLKERVEPPDDSITLPIYICRNVKTFDFTKAKTEKSKWSSIVSSAGNNNTNMKRSAEAAPIDEVAIRAVVSILSGFIGRYLKDESFRKSVKEKINNVLVRRRKDCDDGGVLTNMEIGIESIEKLVEDEGAKKKELRMELVKNSIQLLSIVASLNSKNSRQNSTCGIPNSHLSAFAQLYIAIIYKLEKNDRICATHLLQVFVDSPFLVRTHLLPDLWEHVFLPHLLHLQVWYNKEFELISNLNCSDKEKRIKGLSKVYNEQMDMGTTKFALYYKQWLKVGANAPTVPSVPLPSRPSYGGTSSRRRRSSDSLASQSSSMNKNLYQTVFGPTPEQISVEFNHQRRHSINAWNLQEENYNNFNYVNNKESRPRRRSYQYDRVSRTNSWIDSEKSDYFRVLTCRGTPKEFLVNSTRNESNVQTYSSELSSAITTICSSENLTECEVAIRVVARAWLNSHGDPAAEAELLKAPVIEAMLEVLFASSDDEILELAVSILAEFVARNEANRQIILNSDPQLEIFIRLLKSNSLFLKAAVLLYLLEPKAKQMISTEWVPLVLRVLEFGDQLQTLFTVCCRAQVAAFYFLDQLLNGFDEDKNLENAREVVSLGGLGLLMERIEKGEIDERKKAVSIVICCIKADENCRNFLAENLNKASILELIAGDQNLKNSDGSAIALLTELLSLQRYESCFLIIHFRLILKLKKKSKFKIKKKCICRRTQMMKFLDGLSGGWGGFNTMHILLVYLQRAPPEERPLVAAILLQLDLLGDPLKCSMYREEAMETIIAAMDCQTCDEKVQEQTARALMMLGRYVSEATPENWLLKQGGLHEKDDSFYSKRVVAFDETLNEEEQATEIWQKVAAIALVKSSNKSLFSALSNCIGNGIPSLARASLFTVAWLSRFLHSLGDENLLSMACSILAPQLLQSSSYHRAHEEQALASFSLECLTKSSDYFSMLSSLEKDFSGPLWNPY</sequence>